<name>A0ABT5ZE31_9ACTN</name>
<dbReference type="Gene3D" id="3.50.50.60">
    <property type="entry name" value="FAD/NAD(P)-binding domain"/>
    <property type="match status" value="1"/>
</dbReference>
<gene>
    <name evidence="6" type="ORF">P3G67_02345</name>
</gene>
<dbReference type="Gene3D" id="3.40.30.120">
    <property type="match status" value="1"/>
</dbReference>
<accession>A0ABT5ZE31</accession>
<keyword evidence="7" id="KW-1185">Reference proteome</keyword>
<comment type="cofactor">
    <cofactor evidence="1">
        <name>FAD</name>
        <dbReference type="ChEBI" id="CHEBI:57692"/>
    </cofactor>
</comment>
<dbReference type="Pfam" id="PF21274">
    <property type="entry name" value="Rng_hyd_C"/>
    <property type="match status" value="1"/>
</dbReference>
<feature type="transmembrane region" description="Helical" evidence="4">
    <location>
        <begin position="12"/>
        <end position="32"/>
    </location>
</feature>
<proteinExistence type="predicted"/>
<organism evidence="6 7">
    <name type="scientific">Streptomyces silvisoli</name>
    <dbReference type="NCBI Taxonomy" id="3034235"/>
    <lineage>
        <taxon>Bacteria</taxon>
        <taxon>Bacillati</taxon>
        <taxon>Actinomycetota</taxon>
        <taxon>Actinomycetes</taxon>
        <taxon>Kitasatosporales</taxon>
        <taxon>Streptomycetaceae</taxon>
        <taxon>Streptomyces</taxon>
    </lineage>
</organism>
<dbReference type="Proteomes" id="UP001216579">
    <property type="component" value="Unassembled WGS sequence"/>
</dbReference>
<dbReference type="RefSeq" id="WP_276091941.1">
    <property type="nucleotide sequence ID" value="NZ_JARJBC010000001.1"/>
</dbReference>
<keyword evidence="4" id="KW-1133">Transmembrane helix</keyword>
<dbReference type="Pfam" id="PF01494">
    <property type="entry name" value="FAD_binding_3"/>
    <property type="match status" value="1"/>
</dbReference>
<feature type="domain" description="FAD-binding" evidence="5">
    <location>
        <begin position="11"/>
        <end position="362"/>
    </location>
</feature>
<sequence length="561" mass="59575">MMVDTQIPAERTTVLIVGGSVVGASAALFLAARGITPVLVEKHRAVSTRLRAKLFYPRTMEAYRSVGADQDVYAVQHRLPPADHAAVVTSLTGPELRRWQLPAAEDSGDVSPCPSAFVKQADLEEVVRAHARAAGAELRLGHRFLELRQRDDHVVAKVLDADGQPYCVQADYLLAADGNGSAIREGLGIGRSGSEVVSHVMEIGFTADLRRALDGRRLAMAWTDAPERAFISWSTARDHGTVSVTYDPAVTDPTTAFDAARCREVVSRALGLPASRFTITGSRPWHMGGWVADSYRAGRVFLLGDAVHVTPPTGGFGANTGIQDAWNLTGKLVSVLRGDADPLLLDDYEPERGAVGRLTVEQALLRLSDRAGAAVEERPLLSEAAVAGGYRYRMPGDVPADPGTAVADEPGRWRGEPGTRLPHLPLTGADGGSTLDLVRDGRYLLLAGAEGHPWARAARGLDPQGAFLNVALLPRQASSGPARAADACGIGDHGALLVRPDHVIAWRATGATPDATAVLSDATRRALGKRLSGGGSPERTPQPMVRRSPGFAINLVALGRR</sequence>
<keyword evidence="4" id="KW-0472">Membrane</keyword>
<comment type="caution">
    <text evidence="6">The sequence shown here is derived from an EMBL/GenBank/DDBJ whole genome shotgun (WGS) entry which is preliminary data.</text>
</comment>
<dbReference type="SUPFAM" id="SSF51905">
    <property type="entry name" value="FAD/NAD(P)-binding domain"/>
    <property type="match status" value="1"/>
</dbReference>
<evidence type="ECO:0000259" key="5">
    <source>
        <dbReference type="Pfam" id="PF01494"/>
    </source>
</evidence>
<evidence type="ECO:0000256" key="2">
    <source>
        <dbReference type="ARBA" id="ARBA00022630"/>
    </source>
</evidence>
<dbReference type="EMBL" id="JARJBC010000001">
    <property type="protein sequence ID" value="MDF3288089.1"/>
    <property type="molecule type" value="Genomic_DNA"/>
</dbReference>
<keyword evidence="3" id="KW-0274">FAD</keyword>
<reference evidence="6 7" key="1">
    <citation type="submission" date="2023-03" db="EMBL/GenBank/DDBJ databases">
        <title>Draft genome sequence of Streptomyces sp. RB6PN23 isolated from peat swamp forest in Thailand.</title>
        <authorList>
            <person name="Klaysubun C."/>
            <person name="Duangmal K."/>
        </authorList>
    </citation>
    <scope>NUCLEOTIDE SEQUENCE [LARGE SCALE GENOMIC DNA]</scope>
    <source>
        <strain evidence="6 7">RB6PN23</strain>
    </source>
</reference>
<dbReference type="PANTHER" id="PTHR43004:SF19">
    <property type="entry name" value="BINDING MONOOXYGENASE, PUTATIVE (JCVI)-RELATED"/>
    <property type="match status" value="1"/>
</dbReference>
<evidence type="ECO:0000313" key="7">
    <source>
        <dbReference type="Proteomes" id="UP001216579"/>
    </source>
</evidence>
<evidence type="ECO:0000256" key="3">
    <source>
        <dbReference type="ARBA" id="ARBA00022827"/>
    </source>
</evidence>
<evidence type="ECO:0000256" key="4">
    <source>
        <dbReference type="SAM" id="Phobius"/>
    </source>
</evidence>
<evidence type="ECO:0000313" key="6">
    <source>
        <dbReference type="EMBL" id="MDF3288089.1"/>
    </source>
</evidence>
<dbReference type="InterPro" id="IPR036188">
    <property type="entry name" value="FAD/NAD-bd_sf"/>
</dbReference>
<dbReference type="PRINTS" id="PR00420">
    <property type="entry name" value="RNGMNOXGNASE"/>
</dbReference>
<evidence type="ECO:0000256" key="1">
    <source>
        <dbReference type="ARBA" id="ARBA00001974"/>
    </source>
</evidence>
<dbReference type="InterPro" id="IPR002938">
    <property type="entry name" value="FAD-bd"/>
</dbReference>
<dbReference type="Gene3D" id="3.30.9.10">
    <property type="entry name" value="D-Amino Acid Oxidase, subunit A, domain 2"/>
    <property type="match status" value="1"/>
</dbReference>
<protein>
    <submittedName>
        <fullName evidence="6">FAD-dependent monooxygenase</fullName>
    </submittedName>
</protein>
<dbReference type="GO" id="GO:0004497">
    <property type="term" value="F:monooxygenase activity"/>
    <property type="evidence" value="ECO:0007669"/>
    <property type="project" value="UniProtKB-KW"/>
</dbReference>
<keyword evidence="6" id="KW-0503">Monooxygenase</keyword>
<dbReference type="InterPro" id="IPR050641">
    <property type="entry name" value="RIFMO-like"/>
</dbReference>
<keyword evidence="2" id="KW-0285">Flavoprotein</keyword>
<keyword evidence="6" id="KW-0560">Oxidoreductase</keyword>
<keyword evidence="4" id="KW-0812">Transmembrane</keyword>
<dbReference type="PANTHER" id="PTHR43004">
    <property type="entry name" value="TRK SYSTEM POTASSIUM UPTAKE PROTEIN"/>
    <property type="match status" value="1"/>
</dbReference>